<organism evidence="1 2">
    <name type="scientific">Nephila pilipes</name>
    <name type="common">Giant wood spider</name>
    <name type="synonym">Nephila maculata</name>
    <dbReference type="NCBI Taxonomy" id="299642"/>
    <lineage>
        <taxon>Eukaryota</taxon>
        <taxon>Metazoa</taxon>
        <taxon>Ecdysozoa</taxon>
        <taxon>Arthropoda</taxon>
        <taxon>Chelicerata</taxon>
        <taxon>Arachnida</taxon>
        <taxon>Araneae</taxon>
        <taxon>Araneomorphae</taxon>
        <taxon>Entelegynae</taxon>
        <taxon>Araneoidea</taxon>
        <taxon>Nephilidae</taxon>
        <taxon>Nephila</taxon>
    </lineage>
</organism>
<sequence>LSCGRHCFLGQSGKLVQRMKQIKNKLQRNE</sequence>
<protein>
    <submittedName>
        <fullName evidence="1">Uncharacterized protein</fullName>
    </submittedName>
</protein>
<evidence type="ECO:0000313" key="1">
    <source>
        <dbReference type="EMBL" id="GFS96457.1"/>
    </source>
</evidence>
<comment type="caution">
    <text evidence="1">The sequence shown here is derived from an EMBL/GenBank/DDBJ whole genome shotgun (WGS) entry which is preliminary data.</text>
</comment>
<reference evidence="1" key="1">
    <citation type="submission" date="2020-08" db="EMBL/GenBank/DDBJ databases">
        <title>Multicomponent nature underlies the extraordinary mechanical properties of spider dragline silk.</title>
        <authorList>
            <person name="Kono N."/>
            <person name="Nakamura H."/>
            <person name="Mori M."/>
            <person name="Yoshida Y."/>
            <person name="Ohtoshi R."/>
            <person name="Malay A.D."/>
            <person name="Moran D.A.P."/>
            <person name="Tomita M."/>
            <person name="Numata K."/>
            <person name="Arakawa K."/>
        </authorList>
    </citation>
    <scope>NUCLEOTIDE SEQUENCE</scope>
</reference>
<dbReference type="Proteomes" id="UP000887013">
    <property type="component" value="Unassembled WGS sequence"/>
</dbReference>
<keyword evidence="2" id="KW-1185">Reference proteome</keyword>
<name>A0A8X6TDL2_NEPPI</name>
<dbReference type="EMBL" id="BMAW01054454">
    <property type="protein sequence ID" value="GFS96457.1"/>
    <property type="molecule type" value="Genomic_DNA"/>
</dbReference>
<evidence type="ECO:0000313" key="2">
    <source>
        <dbReference type="Proteomes" id="UP000887013"/>
    </source>
</evidence>
<proteinExistence type="predicted"/>
<feature type="non-terminal residue" evidence="1">
    <location>
        <position position="30"/>
    </location>
</feature>
<accession>A0A8X6TDL2</accession>
<gene>
    <name evidence="1" type="ORF">NPIL_117311</name>
</gene>
<dbReference type="AlphaFoldDB" id="A0A8X6TDL2"/>